<dbReference type="AlphaFoldDB" id="A0A1Y6BJR2"/>
<dbReference type="InterPro" id="IPR000821">
    <property type="entry name" value="Ala_racemase"/>
</dbReference>
<protein>
    <submittedName>
        <fullName evidence="6">Predicted amino acid racemase</fullName>
    </submittedName>
</protein>
<dbReference type="SUPFAM" id="SSF52768">
    <property type="entry name" value="Arginase/deacetylase"/>
    <property type="match status" value="1"/>
</dbReference>
<feature type="domain" description="Alanine racemase N-terminal" evidence="5">
    <location>
        <begin position="8"/>
        <end position="225"/>
    </location>
</feature>
<dbReference type="SUPFAM" id="SSF51419">
    <property type="entry name" value="PLP-binding barrel"/>
    <property type="match status" value="1"/>
</dbReference>
<evidence type="ECO:0000313" key="6">
    <source>
        <dbReference type="EMBL" id="SMF13233.1"/>
    </source>
</evidence>
<evidence type="ECO:0000256" key="1">
    <source>
        <dbReference type="ARBA" id="ARBA00001933"/>
    </source>
</evidence>
<sequence length="628" mass="67871">MAGPRIIIDLDRIKENTSVLVEACRAQGIQVAGVTKSACGSPRVARAMVRGGVAQIADSRLDNIVRLRRDGIAVPLMLIRAPSLDEVEQVVRHADISLNSELQTLQALSRAAIQLGVVHDVVLMIDLGDLREGILPYETMDYVEQILALPGVRLIGVGANLACVGGIQPTVDNLSNLAYLADEIRRRHAIELPIVSGGNTFSLPLLERGQLPAGINHLRLGASIMLAESPTPPGLYEKLHKDAYTLTADVIEAKTKPSRPYGLSGEDAFGRRPVFDGEDRPSRRLILAMGREDIAPEGLLPCDERLKVLGASSDHLVVDASAAEATYRLGDSVAFTLDYGALLMAMTSPYVAKEYRLRCAEAAKATVIKLFNLVEKLTDACEPLASHLLLNGLREELEPIGHECVEHGKKSADSFFWKAPVDNNDLYGLFYRSFRQIPLVLSGGTWHDTPVPVGHVAGQDAGAIVFTSRGNIDRLLTLKKQKRGPSLENTVLIGVRHTSLEDKALLDDYGVRLITIDEIDRHGLASLMPQIIAAVGQGVAGLHVHFDIDVMDGRDLGRDDPTHQGGLTYREAHFAMELIHESSLLQAVSIGGLSAEADADGRLARFINGLLASLLGRKVVKKIGTAAV</sequence>
<dbReference type="InterPro" id="IPR001608">
    <property type="entry name" value="Ala_racemase_N"/>
</dbReference>
<evidence type="ECO:0000259" key="5">
    <source>
        <dbReference type="Pfam" id="PF01168"/>
    </source>
</evidence>
<evidence type="ECO:0000256" key="3">
    <source>
        <dbReference type="ARBA" id="ARBA00023235"/>
    </source>
</evidence>
<evidence type="ECO:0000256" key="2">
    <source>
        <dbReference type="ARBA" id="ARBA00022898"/>
    </source>
</evidence>
<keyword evidence="2" id="KW-0663">Pyridoxal phosphate</keyword>
<comment type="similarity">
    <text evidence="4">Belongs to the arginase family.</text>
</comment>
<dbReference type="InterPro" id="IPR029066">
    <property type="entry name" value="PLP-binding_barrel"/>
</dbReference>
<evidence type="ECO:0000313" key="7">
    <source>
        <dbReference type="Proteomes" id="UP000192920"/>
    </source>
</evidence>
<dbReference type="InterPro" id="IPR023696">
    <property type="entry name" value="Ureohydrolase_dom_sf"/>
</dbReference>
<evidence type="ECO:0000256" key="4">
    <source>
        <dbReference type="PROSITE-ProRule" id="PRU00742"/>
    </source>
</evidence>
<accession>A0A1Y6BJR2</accession>
<proteinExistence type="inferred from homology"/>
<keyword evidence="7" id="KW-1185">Reference proteome</keyword>
<gene>
    <name evidence="6" type="ORF">SAMN02745746_01464</name>
</gene>
<dbReference type="Gene3D" id="3.40.800.10">
    <property type="entry name" value="Ureohydrolase domain"/>
    <property type="match status" value="1"/>
</dbReference>
<dbReference type="STRING" id="1123014.SAMN02745746_01464"/>
<dbReference type="PANTHER" id="PTHR30511">
    <property type="entry name" value="ALANINE RACEMASE"/>
    <property type="match status" value="1"/>
</dbReference>
<dbReference type="GO" id="GO:0005829">
    <property type="term" value="C:cytosol"/>
    <property type="evidence" value="ECO:0007669"/>
    <property type="project" value="TreeGrafter"/>
</dbReference>
<dbReference type="PRINTS" id="PR00116">
    <property type="entry name" value="ARGINASE"/>
</dbReference>
<name>A0A1Y6BJR2_9NEIS</name>
<dbReference type="RefSeq" id="WP_085275774.1">
    <property type="nucleotide sequence ID" value="NZ_FXAG01000006.1"/>
</dbReference>
<dbReference type="PANTHER" id="PTHR30511:SF3">
    <property type="entry name" value="LYSINE RACEMASE"/>
    <property type="match status" value="1"/>
</dbReference>
<dbReference type="Proteomes" id="UP000192920">
    <property type="component" value="Unassembled WGS sequence"/>
</dbReference>
<dbReference type="GO" id="GO:0030170">
    <property type="term" value="F:pyridoxal phosphate binding"/>
    <property type="evidence" value="ECO:0007669"/>
    <property type="project" value="TreeGrafter"/>
</dbReference>
<dbReference type="EMBL" id="FXAG01000006">
    <property type="protein sequence ID" value="SMF13233.1"/>
    <property type="molecule type" value="Genomic_DNA"/>
</dbReference>
<dbReference type="Pfam" id="PF00491">
    <property type="entry name" value="Arginase"/>
    <property type="match status" value="1"/>
</dbReference>
<dbReference type="Gene3D" id="3.20.20.10">
    <property type="entry name" value="Alanine racemase"/>
    <property type="match status" value="1"/>
</dbReference>
<keyword evidence="3" id="KW-0413">Isomerase</keyword>
<dbReference type="CDD" id="cd06815">
    <property type="entry name" value="PLPDE_III_AR_like_1"/>
    <property type="match status" value="1"/>
</dbReference>
<dbReference type="Pfam" id="PF01168">
    <property type="entry name" value="Ala_racemase_N"/>
    <property type="match status" value="1"/>
</dbReference>
<dbReference type="PROSITE" id="PS51409">
    <property type="entry name" value="ARGINASE_2"/>
    <property type="match status" value="1"/>
</dbReference>
<dbReference type="InterPro" id="IPR006035">
    <property type="entry name" value="Ureohydrolase"/>
</dbReference>
<reference evidence="7" key="1">
    <citation type="submission" date="2017-04" db="EMBL/GenBank/DDBJ databases">
        <authorList>
            <person name="Varghese N."/>
            <person name="Submissions S."/>
        </authorList>
    </citation>
    <scope>NUCLEOTIDE SEQUENCE [LARGE SCALE GENOMIC DNA]</scope>
    <source>
        <strain evidence="7">DSM 22618</strain>
    </source>
</reference>
<dbReference type="GO" id="GO:0016813">
    <property type="term" value="F:hydrolase activity, acting on carbon-nitrogen (but not peptide) bonds, in linear amidines"/>
    <property type="evidence" value="ECO:0007669"/>
    <property type="project" value="UniProtKB-ARBA"/>
</dbReference>
<comment type="cofactor">
    <cofactor evidence="1">
        <name>pyridoxal 5'-phosphate</name>
        <dbReference type="ChEBI" id="CHEBI:597326"/>
    </cofactor>
</comment>
<dbReference type="GO" id="GO:0008784">
    <property type="term" value="F:alanine racemase activity"/>
    <property type="evidence" value="ECO:0007669"/>
    <property type="project" value="TreeGrafter"/>
</dbReference>
<dbReference type="GO" id="GO:0046872">
    <property type="term" value="F:metal ion binding"/>
    <property type="evidence" value="ECO:0007669"/>
    <property type="project" value="InterPro"/>
</dbReference>
<organism evidence="6 7">
    <name type="scientific">Pseudogulbenkiania subflava DSM 22618</name>
    <dbReference type="NCBI Taxonomy" id="1123014"/>
    <lineage>
        <taxon>Bacteria</taxon>
        <taxon>Pseudomonadati</taxon>
        <taxon>Pseudomonadota</taxon>
        <taxon>Betaproteobacteria</taxon>
        <taxon>Neisseriales</taxon>
        <taxon>Chromobacteriaceae</taxon>
        <taxon>Pseudogulbenkiania</taxon>
    </lineage>
</organism>